<feature type="transmembrane region" description="Helical" evidence="2">
    <location>
        <begin position="356"/>
        <end position="380"/>
    </location>
</feature>
<keyword evidence="2" id="KW-0812">Transmembrane</keyword>
<feature type="transmembrane region" description="Helical" evidence="2">
    <location>
        <begin position="297"/>
        <end position="316"/>
    </location>
</feature>
<evidence type="ECO:0000313" key="3">
    <source>
        <dbReference type="EMBL" id="GIH99158.1"/>
    </source>
</evidence>
<feature type="transmembrane region" description="Helical" evidence="2">
    <location>
        <begin position="140"/>
        <end position="161"/>
    </location>
</feature>
<feature type="region of interest" description="Disordered" evidence="1">
    <location>
        <begin position="555"/>
        <end position="618"/>
    </location>
</feature>
<feature type="transmembrane region" description="Helical" evidence="2">
    <location>
        <begin position="271"/>
        <end position="291"/>
    </location>
</feature>
<dbReference type="AlphaFoldDB" id="A0A8J3SRA0"/>
<feature type="transmembrane region" description="Helical" evidence="2">
    <location>
        <begin position="89"/>
        <end position="109"/>
    </location>
</feature>
<feature type="transmembrane region" description="Helical" evidence="2">
    <location>
        <begin position="328"/>
        <end position="350"/>
    </location>
</feature>
<protein>
    <recommendedName>
        <fullName evidence="5">TrbL/VirB6 plasmid conjugal transfer protein</fullName>
    </recommendedName>
</protein>
<evidence type="ECO:0000313" key="4">
    <source>
        <dbReference type="Proteomes" id="UP000634476"/>
    </source>
</evidence>
<keyword evidence="4" id="KW-1185">Reference proteome</keyword>
<feature type="transmembrane region" description="Helical" evidence="2">
    <location>
        <begin position="173"/>
        <end position="197"/>
    </location>
</feature>
<dbReference type="Proteomes" id="UP000634476">
    <property type="component" value="Unassembled WGS sequence"/>
</dbReference>
<evidence type="ECO:0008006" key="5">
    <source>
        <dbReference type="Google" id="ProtNLM"/>
    </source>
</evidence>
<comment type="caution">
    <text evidence="3">The sequence shown here is derived from an EMBL/GenBank/DDBJ whole genome shotgun (WGS) entry which is preliminary data.</text>
</comment>
<name>A0A8J3SRA0_9ACTN</name>
<feature type="compositionally biased region" description="Polar residues" evidence="1">
    <location>
        <begin position="555"/>
        <end position="564"/>
    </location>
</feature>
<proteinExistence type="predicted"/>
<keyword evidence="2" id="KW-0472">Membrane</keyword>
<dbReference type="EMBL" id="BOOK01000006">
    <property type="protein sequence ID" value="GIH99158.1"/>
    <property type="molecule type" value="Genomic_DNA"/>
</dbReference>
<feature type="compositionally biased region" description="Pro residues" evidence="1">
    <location>
        <begin position="517"/>
        <end position="526"/>
    </location>
</feature>
<evidence type="ECO:0000256" key="2">
    <source>
        <dbReference type="SAM" id="Phobius"/>
    </source>
</evidence>
<dbReference type="InterPro" id="IPR045782">
    <property type="entry name" value="TrbL_3"/>
</dbReference>
<sequence>MRLIARKPVTVEAGPPAADVQRGSATVAGAAAPCMVAALACPDSAASPARPAGAISAERRLSVIVAMAARTRPARAVSVRSVAVRGFRAAAPFIAAVAVISVVVVGVAAPAAEAATASRAADPEIDLGIGGWVASWINDWFGTLVILALKPLLNLLAATLLTTPDLTTGGRIFDLWATSATLANAGFTVLLTLGAIIAMGHQTVQTRYAVKEVLPRLALAFLAANTSFLTTGKVIEVANATSTALLGQGFDASRAVLTLQFLILPRDNREIFYILLGLVSVILLILLLITFVLRTALVLLLVIAAPLALAGLALPATDGLARFWWRAFTGLLLIQVAQSLTLVTAVRIFFNQDGRLLLGIAPSGPLVNLLLALCLLIILVRIPTWISRQIFAATRGRSSTIVRIVKYALLHKLTSPVLGALHLGRRGGSGGGRAAFTAKGAAASALTGRLLPALAAGPAGTAAASAMTAASAARGGGGPVKHAPVAARRPIRAEDWEPGPVKHAPSAPPVRGKYRPAPKPPAPVPQSAPVFGYPRETRYADGPAGLAQMYRLRAQASTPPSRGTVQPPPVVQRPVRPIVAPDTPVPGSVDWPENPGARRTPPPSRRRSRDRRSEGEGR</sequence>
<gene>
    <name evidence="3" type="ORF">Pta02_11670</name>
</gene>
<reference evidence="3" key="1">
    <citation type="submission" date="2021-01" db="EMBL/GenBank/DDBJ databases">
        <title>Whole genome shotgun sequence of Planobispora takensis NBRC 109077.</title>
        <authorList>
            <person name="Komaki H."/>
            <person name="Tamura T."/>
        </authorList>
    </citation>
    <scope>NUCLEOTIDE SEQUENCE</scope>
    <source>
        <strain evidence="3">NBRC 109077</strain>
    </source>
</reference>
<feature type="region of interest" description="Disordered" evidence="1">
    <location>
        <begin position="494"/>
        <end position="539"/>
    </location>
</feature>
<organism evidence="3 4">
    <name type="scientific">Planobispora takensis</name>
    <dbReference type="NCBI Taxonomy" id="1367882"/>
    <lineage>
        <taxon>Bacteria</taxon>
        <taxon>Bacillati</taxon>
        <taxon>Actinomycetota</taxon>
        <taxon>Actinomycetes</taxon>
        <taxon>Streptosporangiales</taxon>
        <taxon>Streptosporangiaceae</taxon>
        <taxon>Planobispora</taxon>
    </lineage>
</organism>
<keyword evidence="2" id="KW-1133">Transmembrane helix</keyword>
<dbReference type="Pfam" id="PF19590">
    <property type="entry name" value="TrbL_3"/>
    <property type="match status" value="1"/>
</dbReference>
<evidence type="ECO:0000256" key="1">
    <source>
        <dbReference type="SAM" id="MobiDB-lite"/>
    </source>
</evidence>
<accession>A0A8J3SRA0</accession>